<gene>
    <name evidence="1" type="ORF">E4Q23_22715</name>
</gene>
<dbReference type="Proteomes" id="UP000749010">
    <property type="component" value="Unassembled WGS sequence"/>
</dbReference>
<keyword evidence="2" id="KW-1185">Reference proteome</keyword>
<dbReference type="RefSeq" id="WP_169068714.1">
    <property type="nucleotide sequence ID" value="NZ_SPMY01000124.1"/>
</dbReference>
<dbReference type="EMBL" id="SPMY01000124">
    <property type="protein sequence ID" value="NMQ30321.1"/>
    <property type="molecule type" value="Genomic_DNA"/>
</dbReference>
<evidence type="ECO:0000313" key="1">
    <source>
        <dbReference type="EMBL" id="NMQ30321.1"/>
    </source>
</evidence>
<evidence type="ECO:0000313" key="2">
    <source>
        <dbReference type="Proteomes" id="UP000749010"/>
    </source>
</evidence>
<proteinExistence type="predicted"/>
<organism evidence="1 2">
    <name type="scientific">Candidatus Accumulibacter phosphatis</name>
    <dbReference type="NCBI Taxonomy" id="327160"/>
    <lineage>
        <taxon>Bacteria</taxon>
        <taxon>Pseudomonadati</taxon>
        <taxon>Pseudomonadota</taxon>
        <taxon>Betaproteobacteria</taxon>
        <taxon>Candidatus Accumulibacter</taxon>
    </lineage>
</organism>
<name>A0ABX1U424_9PROT</name>
<sequence>MASPSPTIGELARALHERGDASLDIDLPANATIDLEGQPGVQINGAKLRFASLADLNRFVVGDVQRELGADGITNAERLFGAAKALQRHEISHPDRASGRLLAAAQAGGTDVLQLAAHAVGDHICVFDALHAIENMLLHCDTLPLHSLIALNDAQHELTHGDMAANVFFGKLQQWLVSHVAIAQALLAELLNEPQESRATLTGTAWMGWFASEPATAAQSLLQAVDRRERPLPAVTTWIAGRMLQHVSLPQELAHELDTVVLCRLASMERTERNAALEAATGLLHLRRSFDDELKRLAGARDQDALGYIATAIVREDDELRAANLFFEWLAPCKHLGEAYKGALDQLDFALSRLLHATPVERDATLTFLLDWIEAQPFEGPNDRRFAELFNLSAANVLNSPPLLSRVVTQWLLSDSKAPAAAIAGLLSGVRNYERVELSFDAQLLDGVPDSDLLYLARRLLGYIIDSEHLLSLALSLLSVSQAQRRVFPMMRSLLGDEIGYDYPGTTIRRLQIAEHAVDPAASALFAEIRERLEADMARLEALPRLKELVPPPALRRTFHKARAKQMARAMADAQSKSILQQLVTTVHLKGGNRSFQYLPEMLGYTEPMQLKPMSVSFEMPRREALDPVGNAYRMHSNRSAERGDT</sequence>
<comment type="caution">
    <text evidence="1">The sequence shown here is derived from an EMBL/GenBank/DDBJ whole genome shotgun (WGS) entry which is preliminary data.</text>
</comment>
<reference evidence="1 2" key="1">
    <citation type="submission" date="2019-03" db="EMBL/GenBank/DDBJ databases">
        <title>Metabolic reconstructions from genomes of highly enriched 'Candidatus Accumulibacter' and 'Candidatus Competibacter' bioreactor populations.</title>
        <authorList>
            <person name="Annavajhala M.K."/>
            <person name="Welles L."/>
            <person name="Abbas B."/>
            <person name="Sorokin D."/>
            <person name="Park H."/>
            <person name="Van Loosdrecht M."/>
            <person name="Chandran K."/>
        </authorList>
    </citation>
    <scope>NUCLEOTIDE SEQUENCE [LARGE SCALE GENOMIC DNA]</scope>
    <source>
        <strain evidence="1 2">SBR_S</strain>
    </source>
</reference>
<protein>
    <submittedName>
        <fullName evidence="1">Uncharacterized protein</fullName>
    </submittedName>
</protein>
<accession>A0ABX1U424</accession>